<accession>A0ABN9HGG0</accession>
<evidence type="ECO:0000313" key="3">
    <source>
        <dbReference type="Proteomes" id="UP001162483"/>
    </source>
</evidence>
<organism evidence="2 3">
    <name type="scientific">Staurois parvus</name>
    <dbReference type="NCBI Taxonomy" id="386267"/>
    <lineage>
        <taxon>Eukaryota</taxon>
        <taxon>Metazoa</taxon>
        <taxon>Chordata</taxon>
        <taxon>Craniata</taxon>
        <taxon>Vertebrata</taxon>
        <taxon>Euteleostomi</taxon>
        <taxon>Amphibia</taxon>
        <taxon>Batrachia</taxon>
        <taxon>Anura</taxon>
        <taxon>Neobatrachia</taxon>
        <taxon>Ranoidea</taxon>
        <taxon>Ranidae</taxon>
        <taxon>Staurois</taxon>
    </lineage>
</organism>
<evidence type="ECO:0000313" key="2">
    <source>
        <dbReference type="EMBL" id="CAI9618753.1"/>
    </source>
</evidence>
<evidence type="ECO:0000256" key="1">
    <source>
        <dbReference type="SAM" id="MobiDB-lite"/>
    </source>
</evidence>
<feature type="region of interest" description="Disordered" evidence="1">
    <location>
        <begin position="1"/>
        <end position="28"/>
    </location>
</feature>
<keyword evidence="3" id="KW-1185">Reference proteome</keyword>
<dbReference type="EMBL" id="CATNWA010020517">
    <property type="protein sequence ID" value="CAI9618753.1"/>
    <property type="molecule type" value="Genomic_DNA"/>
</dbReference>
<reference evidence="2" key="1">
    <citation type="submission" date="2023-05" db="EMBL/GenBank/DDBJ databases">
        <authorList>
            <person name="Stuckert A."/>
        </authorList>
    </citation>
    <scope>NUCLEOTIDE SEQUENCE</scope>
</reference>
<sequence>KCKGPPGGTSSSPLIRFPQSAESKSRITCSPEPLMVGMDLECTETRSRLPGTPKSGRGVRQRLPQGESLM</sequence>
<feature type="region of interest" description="Disordered" evidence="1">
    <location>
        <begin position="45"/>
        <end position="70"/>
    </location>
</feature>
<feature type="non-terminal residue" evidence="2">
    <location>
        <position position="1"/>
    </location>
</feature>
<protein>
    <submittedName>
        <fullName evidence="2">Uncharacterized protein</fullName>
    </submittedName>
</protein>
<gene>
    <name evidence="2" type="ORF">SPARVUS_LOCUS15722276</name>
</gene>
<comment type="caution">
    <text evidence="2">The sequence shown here is derived from an EMBL/GenBank/DDBJ whole genome shotgun (WGS) entry which is preliminary data.</text>
</comment>
<dbReference type="Proteomes" id="UP001162483">
    <property type="component" value="Unassembled WGS sequence"/>
</dbReference>
<proteinExistence type="predicted"/>
<name>A0ABN9HGG0_9NEOB</name>